<comment type="subcellular location">
    <subcellularLocation>
        <location evidence="1">Membrane</location>
        <topology evidence="1">Multi-pass membrane protein</topology>
    </subcellularLocation>
</comment>
<feature type="transmembrane region" description="Helical" evidence="5">
    <location>
        <begin position="30"/>
        <end position="63"/>
    </location>
</feature>
<dbReference type="RefSeq" id="WP_010118519.1">
    <property type="nucleotide sequence ID" value="NZ_DAITTW010000104.1"/>
</dbReference>
<evidence type="ECO:0000256" key="4">
    <source>
        <dbReference type="ARBA" id="ARBA00023136"/>
    </source>
</evidence>
<dbReference type="InterPro" id="IPR012340">
    <property type="entry name" value="NA-bd_OB-fold"/>
</dbReference>
<evidence type="ECO:0000313" key="7">
    <source>
        <dbReference type="EMBL" id="HCT15326.1"/>
    </source>
</evidence>
<dbReference type="AlphaFoldDB" id="A0A3D4T1A5"/>
<dbReference type="Pfam" id="PF01957">
    <property type="entry name" value="NfeD"/>
    <property type="match status" value="1"/>
</dbReference>
<evidence type="ECO:0000259" key="6">
    <source>
        <dbReference type="Pfam" id="PF01957"/>
    </source>
</evidence>
<evidence type="ECO:0000256" key="1">
    <source>
        <dbReference type="ARBA" id="ARBA00004141"/>
    </source>
</evidence>
<keyword evidence="2 5" id="KW-0812">Transmembrane</keyword>
<dbReference type="PANTHER" id="PTHR33507:SF3">
    <property type="entry name" value="INNER MEMBRANE PROTEIN YBBJ"/>
    <property type="match status" value="1"/>
</dbReference>
<dbReference type="Gene3D" id="2.40.50.140">
    <property type="entry name" value="Nucleic acid-binding proteins"/>
    <property type="match status" value="1"/>
</dbReference>
<proteinExistence type="predicted"/>
<keyword evidence="3 5" id="KW-1133">Transmembrane helix</keyword>
<dbReference type="SUPFAM" id="SSF141322">
    <property type="entry name" value="NfeD domain-like"/>
    <property type="match status" value="1"/>
</dbReference>
<dbReference type="STRING" id="863239.GCA_000213935_02691"/>
<feature type="domain" description="NfeD-like C-terminal" evidence="6">
    <location>
        <begin position="84"/>
        <end position="143"/>
    </location>
</feature>
<protein>
    <submittedName>
        <fullName evidence="7">NfeD family protein</fullName>
    </submittedName>
</protein>
<dbReference type="PANTHER" id="PTHR33507">
    <property type="entry name" value="INNER MEMBRANE PROTEIN YBBJ"/>
    <property type="match status" value="1"/>
</dbReference>
<dbReference type="InterPro" id="IPR052165">
    <property type="entry name" value="Membrane_assoc_protease"/>
</dbReference>
<keyword evidence="4 5" id="KW-0472">Membrane</keyword>
<reference evidence="7 8" key="1">
    <citation type="journal article" date="2018" name="Nat. Biotechnol.">
        <title>A standardized bacterial taxonomy based on genome phylogeny substantially revises the tree of life.</title>
        <authorList>
            <person name="Parks D.H."/>
            <person name="Chuvochina M."/>
            <person name="Waite D.W."/>
            <person name="Rinke C."/>
            <person name="Skarshewski A."/>
            <person name="Chaumeil P.A."/>
            <person name="Hugenholtz P."/>
        </authorList>
    </citation>
    <scope>NUCLEOTIDE SEQUENCE [LARGE SCALE GENOMIC DNA]</scope>
    <source>
        <strain evidence="7">UBA11247</strain>
    </source>
</reference>
<gene>
    <name evidence="7" type="ORF">DIW82_11255</name>
</gene>
<dbReference type="InterPro" id="IPR002810">
    <property type="entry name" value="NfeD-like_C"/>
</dbReference>
<comment type="caution">
    <text evidence="7">The sequence shown here is derived from an EMBL/GenBank/DDBJ whole genome shotgun (WGS) entry which is preliminary data.</text>
</comment>
<sequence>MVPLIWLIAAAVLAIGELLVMDFTLLMLGVAALVTAGVAVTGIPVWATVCVFVVAALGTVLLVRPALRRRVVDSSEITAFTPRELEGMDAVVLVPVTSTDTTGQVRVNGEIWSARAAHPGDMFSEGDRVQVVSIDGTTAVVWKGV</sequence>
<evidence type="ECO:0000256" key="3">
    <source>
        <dbReference type="ARBA" id="ARBA00022989"/>
    </source>
</evidence>
<evidence type="ECO:0000256" key="2">
    <source>
        <dbReference type="ARBA" id="ARBA00022692"/>
    </source>
</evidence>
<dbReference type="GO" id="GO:0005886">
    <property type="term" value="C:plasma membrane"/>
    <property type="evidence" value="ECO:0007669"/>
    <property type="project" value="TreeGrafter"/>
</dbReference>
<organism evidence="7 8">
    <name type="scientific">Corynebacterium nuruki</name>
    <dbReference type="NCBI Taxonomy" id="1032851"/>
    <lineage>
        <taxon>Bacteria</taxon>
        <taxon>Bacillati</taxon>
        <taxon>Actinomycetota</taxon>
        <taxon>Actinomycetes</taxon>
        <taxon>Mycobacteriales</taxon>
        <taxon>Corynebacteriaceae</taxon>
        <taxon>Corynebacterium</taxon>
    </lineage>
</organism>
<dbReference type="EMBL" id="DQID01000288">
    <property type="protein sequence ID" value="HCT15326.1"/>
    <property type="molecule type" value="Genomic_DNA"/>
</dbReference>
<accession>A0A3D4T1A5</accession>
<evidence type="ECO:0000313" key="8">
    <source>
        <dbReference type="Proteomes" id="UP000261739"/>
    </source>
</evidence>
<name>A0A3D4T1A5_9CORY</name>
<dbReference type="Proteomes" id="UP000261739">
    <property type="component" value="Unassembled WGS sequence"/>
</dbReference>
<evidence type="ECO:0000256" key="5">
    <source>
        <dbReference type="SAM" id="Phobius"/>
    </source>
</evidence>